<evidence type="ECO:0000313" key="2">
    <source>
        <dbReference type="EMBL" id="VDM41106.1"/>
    </source>
</evidence>
<feature type="signal peptide" evidence="1">
    <location>
        <begin position="1"/>
        <end position="22"/>
    </location>
</feature>
<proteinExistence type="predicted"/>
<keyword evidence="1" id="KW-0732">Signal</keyword>
<evidence type="ECO:0000313" key="3">
    <source>
        <dbReference type="Proteomes" id="UP000050794"/>
    </source>
</evidence>
<dbReference type="AlphaFoldDB" id="A0A183UMR5"/>
<reference evidence="4" key="1">
    <citation type="submission" date="2016-06" db="UniProtKB">
        <authorList>
            <consortium name="WormBaseParasite"/>
        </authorList>
    </citation>
    <scope>IDENTIFICATION</scope>
</reference>
<gene>
    <name evidence="2" type="ORF">TCNE_LOCUS9785</name>
</gene>
<accession>A0A183UMR5</accession>
<protein>
    <submittedName>
        <fullName evidence="4">Neuropeptide</fullName>
    </submittedName>
</protein>
<evidence type="ECO:0000313" key="4">
    <source>
        <dbReference type="WBParaSite" id="TCNE_0000978501-mRNA-1"/>
    </source>
</evidence>
<organism evidence="3 4">
    <name type="scientific">Toxocara canis</name>
    <name type="common">Canine roundworm</name>
    <dbReference type="NCBI Taxonomy" id="6265"/>
    <lineage>
        <taxon>Eukaryota</taxon>
        <taxon>Metazoa</taxon>
        <taxon>Ecdysozoa</taxon>
        <taxon>Nematoda</taxon>
        <taxon>Chromadorea</taxon>
        <taxon>Rhabditida</taxon>
        <taxon>Spirurina</taxon>
        <taxon>Ascaridomorpha</taxon>
        <taxon>Ascaridoidea</taxon>
        <taxon>Toxocaridae</taxon>
        <taxon>Toxocara</taxon>
    </lineage>
</organism>
<name>A0A183UMR5_TOXCA</name>
<dbReference type="EMBL" id="UYWY01020283">
    <property type="protein sequence ID" value="VDM41106.1"/>
    <property type="molecule type" value="Genomic_DNA"/>
</dbReference>
<dbReference type="WBParaSite" id="TCNE_0000978501-mRNA-1">
    <property type="protein sequence ID" value="TCNE_0000978501-mRNA-1"/>
    <property type="gene ID" value="TCNE_0000978501"/>
</dbReference>
<keyword evidence="3" id="KW-1185">Reference proteome</keyword>
<evidence type="ECO:0000256" key="1">
    <source>
        <dbReference type="SAM" id="SignalP"/>
    </source>
</evidence>
<reference evidence="2 3" key="2">
    <citation type="submission" date="2018-11" db="EMBL/GenBank/DDBJ databases">
        <authorList>
            <consortium name="Pathogen Informatics"/>
        </authorList>
    </citation>
    <scope>NUCLEOTIDE SEQUENCE [LARGE SCALE GENOMIC DNA]</scope>
</reference>
<dbReference type="Proteomes" id="UP000050794">
    <property type="component" value="Unassembled WGS sequence"/>
</dbReference>
<feature type="chain" id="PRO_5044553286" evidence="1">
    <location>
        <begin position="23"/>
        <end position="90"/>
    </location>
</feature>
<sequence>MRSASSILVIFLLLQECNTGNGSQDDTLDPAMVMLQHMWGSVKSGINKAGQLPAKGFGRGLLKQLDILRELERRSKRFHPLWNYEEQMFV</sequence>